<dbReference type="NCBIfam" id="NF008305">
    <property type="entry name" value="PRK11097.1"/>
    <property type="match status" value="1"/>
</dbReference>
<dbReference type="RefSeq" id="WP_052419550.1">
    <property type="nucleotide sequence ID" value="NZ_FZOL01000036.1"/>
</dbReference>
<gene>
    <name evidence="9" type="ORF">SAMN05444352_1366</name>
</gene>
<dbReference type="InterPro" id="IPR002037">
    <property type="entry name" value="Glyco_hydro_8"/>
</dbReference>
<evidence type="ECO:0000256" key="1">
    <source>
        <dbReference type="ARBA" id="ARBA00000966"/>
    </source>
</evidence>
<dbReference type="EMBL" id="FZOL01000036">
    <property type="protein sequence ID" value="SNT29430.1"/>
    <property type="molecule type" value="Genomic_DNA"/>
</dbReference>
<evidence type="ECO:0000313" key="10">
    <source>
        <dbReference type="Proteomes" id="UP000198407"/>
    </source>
</evidence>
<proteinExistence type="inferred from homology"/>
<keyword evidence="7" id="KW-0119">Carbohydrate metabolism</keyword>
<keyword evidence="7" id="KW-0624">Polysaccharide degradation</keyword>
<keyword evidence="10" id="KW-1185">Reference proteome</keyword>
<name>A0A239LGL1_9PSED</name>
<dbReference type="GO" id="GO:0008810">
    <property type="term" value="F:cellulase activity"/>
    <property type="evidence" value="ECO:0007669"/>
    <property type="project" value="UniProtKB-EC"/>
</dbReference>
<organism evidence="9 10">
    <name type="scientific">Pseudomonas japonica</name>
    <dbReference type="NCBI Taxonomy" id="256466"/>
    <lineage>
        <taxon>Bacteria</taxon>
        <taxon>Pseudomonadati</taxon>
        <taxon>Pseudomonadota</taxon>
        <taxon>Gammaproteobacteria</taxon>
        <taxon>Pseudomonadales</taxon>
        <taxon>Pseudomonadaceae</taxon>
        <taxon>Pseudomonas</taxon>
    </lineage>
</organism>
<evidence type="ECO:0000256" key="4">
    <source>
        <dbReference type="ARBA" id="ARBA00022801"/>
    </source>
</evidence>
<dbReference type="GO" id="GO:0030245">
    <property type="term" value="P:cellulose catabolic process"/>
    <property type="evidence" value="ECO:0007669"/>
    <property type="project" value="UniProtKB-KW"/>
</dbReference>
<dbReference type="AlphaFoldDB" id="A0A239LGL1"/>
<keyword evidence="4" id="KW-0378">Hydrolase</keyword>
<feature type="chain" id="PRO_5011277681" description="cellulase" evidence="8">
    <location>
        <begin position="26"/>
        <end position="399"/>
    </location>
</feature>
<keyword evidence="6" id="KW-0326">Glycosidase</keyword>
<comment type="similarity">
    <text evidence="2">Belongs to the glycosyl hydrolase 8 (cellulase D) family.</text>
</comment>
<keyword evidence="5" id="KW-0136">Cellulose degradation</keyword>
<protein>
    <recommendedName>
        <fullName evidence="3">cellulase</fullName>
        <ecNumber evidence="3">3.2.1.4</ecNumber>
    </recommendedName>
</protein>
<dbReference type="Gene3D" id="1.50.10.10">
    <property type="match status" value="1"/>
</dbReference>
<evidence type="ECO:0000256" key="2">
    <source>
        <dbReference type="ARBA" id="ARBA00009209"/>
    </source>
</evidence>
<dbReference type="Pfam" id="PF01270">
    <property type="entry name" value="Glyco_hydro_8"/>
    <property type="match status" value="1"/>
</dbReference>
<reference evidence="10" key="1">
    <citation type="submission" date="2017-06" db="EMBL/GenBank/DDBJ databases">
        <authorList>
            <person name="Varghese N."/>
            <person name="Submissions S."/>
        </authorList>
    </citation>
    <scope>NUCLEOTIDE SEQUENCE [LARGE SCALE GENOMIC DNA]</scope>
    <source>
        <strain evidence="10">DSM 22348</strain>
    </source>
</reference>
<comment type="catalytic activity">
    <reaction evidence="1">
        <text>Endohydrolysis of (1-&gt;4)-beta-D-glucosidic linkages in cellulose, lichenin and cereal beta-D-glucans.</text>
        <dbReference type="EC" id="3.2.1.4"/>
    </reaction>
</comment>
<evidence type="ECO:0000256" key="6">
    <source>
        <dbReference type="ARBA" id="ARBA00023295"/>
    </source>
</evidence>
<accession>A0A239LGL1</accession>
<dbReference type="Proteomes" id="UP000198407">
    <property type="component" value="Unassembled WGS sequence"/>
</dbReference>
<feature type="signal peptide" evidence="8">
    <location>
        <begin position="1"/>
        <end position="25"/>
    </location>
</feature>
<dbReference type="InterPro" id="IPR012341">
    <property type="entry name" value="6hp_glycosidase-like_sf"/>
</dbReference>
<sequence>MACVKPTLLASALAACLLPAAPSQAAEACGVADWPLWQSFTQHFIQPDGRVLDASTPQLHSSSEGQSYGMFFALVANDRNNFDRLWAWAKNNLAGSDIVNNLPGWWWGKDEQGQWRLLDRNSASDADLWFAYALFEAARLWKDDSYAKEANLLLNNIKAKEVADLPGLGKMLLPGAQGFAKPDHFWHLNPSYLPVPVLRRMAVADPQGPWNEIARSTATLMKNGSYNGYVADWVGYRGTGPGTGLFVVDPVKGELGSYDAIRTYLWAGITPTSEPLAKPILDSLGGMAQSVATQGTPPEKVQVKSNTSTGDGPFGFSAALLPYFKARQQPWLEQQQRARVDTLLAQSLTPAAVQTRQPPYYDVVLSLFALGYMDEHYRFLADGKLQPLWETSCARAAKP</sequence>
<evidence type="ECO:0000256" key="8">
    <source>
        <dbReference type="SAM" id="SignalP"/>
    </source>
</evidence>
<dbReference type="EC" id="3.2.1.4" evidence="3"/>
<evidence type="ECO:0000313" key="9">
    <source>
        <dbReference type="EMBL" id="SNT29430.1"/>
    </source>
</evidence>
<evidence type="ECO:0000256" key="5">
    <source>
        <dbReference type="ARBA" id="ARBA00023001"/>
    </source>
</evidence>
<dbReference type="InterPro" id="IPR008928">
    <property type="entry name" value="6-hairpin_glycosidase_sf"/>
</dbReference>
<dbReference type="OrthoDB" id="9766708at2"/>
<dbReference type="PRINTS" id="PR00735">
    <property type="entry name" value="GLHYDRLASE8"/>
</dbReference>
<keyword evidence="8" id="KW-0732">Signal</keyword>
<dbReference type="SUPFAM" id="SSF48208">
    <property type="entry name" value="Six-hairpin glycosidases"/>
    <property type="match status" value="1"/>
</dbReference>
<dbReference type="STRING" id="1215104.GCA_000730585_00526"/>
<dbReference type="PROSITE" id="PS51257">
    <property type="entry name" value="PROKAR_LIPOPROTEIN"/>
    <property type="match status" value="1"/>
</dbReference>
<evidence type="ECO:0000256" key="7">
    <source>
        <dbReference type="ARBA" id="ARBA00023326"/>
    </source>
</evidence>
<evidence type="ECO:0000256" key="3">
    <source>
        <dbReference type="ARBA" id="ARBA00012601"/>
    </source>
</evidence>